<evidence type="ECO:0000313" key="12">
    <source>
        <dbReference type="Proteomes" id="UP001595880"/>
    </source>
</evidence>
<evidence type="ECO:0000256" key="6">
    <source>
        <dbReference type="ARBA" id="ARBA00022500"/>
    </source>
</evidence>
<evidence type="ECO:0000256" key="8">
    <source>
        <dbReference type="ARBA" id="ARBA00022927"/>
    </source>
</evidence>
<keyword evidence="8" id="KW-0653">Protein transport</keyword>
<dbReference type="Pfam" id="PF02050">
    <property type="entry name" value="FliJ"/>
    <property type="match status" value="1"/>
</dbReference>
<evidence type="ECO:0000256" key="10">
    <source>
        <dbReference type="ARBA" id="ARBA00023225"/>
    </source>
</evidence>
<evidence type="ECO:0000256" key="4">
    <source>
        <dbReference type="ARBA" id="ARBA00022448"/>
    </source>
</evidence>
<keyword evidence="9" id="KW-0472">Membrane</keyword>
<comment type="caution">
    <text evidence="11">The sequence shown here is derived from an EMBL/GenBank/DDBJ whole genome shotgun (WGS) entry which is preliminary data.</text>
</comment>
<keyword evidence="4" id="KW-0813">Transport</keyword>
<keyword evidence="12" id="KW-1185">Reference proteome</keyword>
<keyword evidence="10" id="KW-1006">Bacterial flagellum protein export</keyword>
<organism evidence="11 12">
    <name type="scientific">Gracilibacillus marinus</name>
    <dbReference type="NCBI Taxonomy" id="630535"/>
    <lineage>
        <taxon>Bacteria</taxon>
        <taxon>Bacillati</taxon>
        <taxon>Bacillota</taxon>
        <taxon>Bacilli</taxon>
        <taxon>Bacillales</taxon>
        <taxon>Bacillaceae</taxon>
        <taxon>Gracilibacillus</taxon>
    </lineage>
</organism>
<keyword evidence="7" id="KW-1005">Bacterial flagellum biogenesis</keyword>
<evidence type="ECO:0000256" key="9">
    <source>
        <dbReference type="ARBA" id="ARBA00023136"/>
    </source>
</evidence>
<gene>
    <name evidence="11" type="primary">fliJ</name>
    <name evidence="11" type="ORF">ACFOZ1_06190</name>
</gene>
<dbReference type="InterPro" id="IPR053716">
    <property type="entry name" value="Flag_assembly_chemotaxis_eff"/>
</dbReference>
<accession>A0ABV8VT80</accession>
<reference evidence="12" key="1">
    <citation type="journal article" date="2019" name="Int. J. Syst. Evol. Microbiol.">
        <title>The Global Catalogue of Microorganisms (GCM) 10K type strain sequencing project: providing services to taxonomists for standard genome sequencing and annotation.</title>
        <authorList>
            <consortium name="The Broad Institute Genomics Platform"/>
            <consortium name="The Broad Institute Genome Sequencing Center for Infectious Disease"/>
            <person name="Wu L."/>
            <person name="Ma J."/>
        </authorList>
    </citation>
    <scope>NUCLEOTIDE SEQUENCE [LARGE SCALE GENOMIC DNA]</scope>
    <source>
        <strain evidence="12">KACC 14058</strain>
    </source>
</reference>
<comment type="subcellular location">
    <subcellularLocation>
        <location evidence="1">Cell membrane</location>
        <topology evidence="1">Peripheral membrane protein</topology>
        <orientation evidence="1">Cytoplasmic side</orientation>
    </subcellularLocation>
</comment>
<sequence length="147" mass="17739">MNNWTKFEKIKQIKENDKNEVQIQFRQAVDEFEKYAEELLHLLKKKEAMEVAYQNSLIDGSIDKMKGYYNYLNYLTPNILSVQKKVNHARDCMNKLQEELTQKYIEVKKFEKIIDRKKQVEYLLINKMEQSTMDEISIRKYTDSKGR</sequence>
<dbReference type="NCBIfam" id="TIGR02473">
    <property type="entry name" value="flagell_FliJ"/>
    <property type="match status" value="1"/>
</dbReference>
<dbReference type="Gene3D" id="1.10.287.1700">
    <property type="match status" value="1"/>
</dbReference>
<comment type="similarity">
    <text evidence="2">Belongs to the FliJ family.</text>
</comment>
<protein>
    <recommendedName>
        <fullName evidence="3">Flagellar FliJ protein</fullName>
    </recommendedName>
</protein>
<dbReference type="Proteomes" id="UP001595880">
    <property type="component" value="Unassembled WGS sequence"/>
</dbReference>
<evidence type="ECO:0000256" key="1">
    <source>
        <dbReference type="ARBA" id="ARBA00004413"/>
    </source>
</evidence>
<proteinExistence type="inferred from homology"/>
<keyword evidence="5" id="KW-1003">Cell membrane</keyword>
<keyword evidence="11" id="KW-0966">Cell projection</keyword>
<dbReference type="InterPro" id="IPR012823">
    <property type="entry name" value="Flagell_FliJ"/>
</dbReference>
<evidence type="ECO:0000256" key="5">
    <source>
        <dbReference type="ARBA" id="ARBA00022475"/>
    </source>
</evidence>
<keyword evidence="11" id="KW-0282">Flagellum</keyword>
<evidence type="ECO:0000313" key="11">
    <source>
        <dbReference type="EMBL" id="MFC4387399.1"/>
    </source>
</evidence>
<name>A0ABV8VT80_9BACI</name>
<dbReference type="EMBL" id="JBHSDV010000001">
    <property type="protein sequence ID" value="MFC4387399.1"/>
    <property type="molecule type" value="Genomic_DNA"/>
</dbReference>
<evidence type="ECO:0000256" key="7">
    <source>
        <dbReference type="ARBA" id="ARBA00022795"/>
    </source>
</evidence>
<evidence type="ECO:0000256" key="2">
    <source>
        <dbReference type="ARBA" id="ARBA00010004"/>
    </source>
</evidence>
<keyword evidence="11" id="KW-0969">Cilium</keyword>
<keyword evidence="6" id="KW-0145">Chemotaxis</keyword>
<evidence type="ECO:0000256" key="3">
    <source>
        <dbReference type="ARBA" id="ARBA00020392"/>
    </source>
</evidence>
<dbReference type="RefSeq" id="WP_390197183.1">
    <property type="nucleotide sequence ID" value="NZ_JBHSDV010000001.1"/>
</dbReference>